<evidence type="ECO:0000256" key="1">
    <source>
        <dbReference type="SAM" id="MobiDB-lite"/>
    </source>
</evidence>
<name>A0A8C9FS17_PAVCR</name>
<dbReference type="Ensembl" id="ENSPSTT00000020341.1">
    <property type="protein sequence ID" value="ENSPSTP00000019410.1"/>
    <property type="gene ID" value="ENSPSTG00000014022.1"/>
</dbReference>
<feature type="region of interest" description="Disordered" evidence="1">
    <location>
        <begin position="66"/>
        <end position="99"/>
    </location>
</feature>
<sequence length="99" mass="10938">GQTSSVMARLPLRWPTNGIQWTCLWAPTLRPDLLQLPVASWTYCGCFLWWCSLSAADGFVGRGNVDRQPRAEGWPGKRALGGRASLNPTRSPLAGRRTL</sequence>
<evidence type="ECO:0000313" key="2">
    <source>
        <dbReference type="Ensembl" id="ENSPSTP00000019410.1"/>
    </source>
</evidence>
<dbReference type="Proteomes" id="UP000694428">
    <property type="component" value="Unplaced"/>
</dbReference>
<evidence type="ECO:0000313" key="3">
    <source>
        <dbReference type="Proteomes" id="UP000694428"/>
    </source>
</evidence>
<keyword evidence="3" id="KW-1185">Reference proteome</keyword>
<proteinExistence type="predicted"/>
<protein>
    <submittedName>
        <fullName evidence="2">Uncharacterized protein</fullName>
    </submittedName>
</protein>
<dbReference type="Ensembl" id="ENSPSTT00000019125.1">
    <property type="protein sequence ID" value="ENSPSTP00000018255.1"/>
    <property type="gene ID" value="ENSPSTG00000013091.1"/>
</dbReference>
<reference evidence="2" key="1">
    <citation type="submission" date="2025-05" db="UniProtKB">
        <authorList>
            <consortium name="Ensembl"/>
        </authorList>
    </citation>
    <scope>IDENTIFICATION</scope>
</reference>
<accession>A0A8C9FS17</accession>
<organism evidence="2 3">
    <name type="scientific">Pavo cristatus</name>
    <name type="common">Indian peafowl</name>
    <name type="synonym">Blue peafowl</name>
    <dbReference type="NCBI Taxonomy" id="9049"/>
    <lineage>
        <taxon>Eukaryota</taxon>
        <taxon>Metazoa</taxon>
        <taxon>Chordata</taxon>
        <taxon>Craniata</taxon>
        <taxon>Vertebrata</taxon>
        <taxon>Euteleostomi</taxon>
        <taxon>Archelosauria</taxon>
        <taxon>Archosauria</taxon>
        <taxon>Dinosauria</taxon>
        <taxon>Saurischia</taxon>
        <taxon>Theropoda</taxon>
        <taxon>Coelurosauria</taxon>
        <taxon>Aves</taxon>
        <taxon>Neognathae</taxon>
        <taxon>Galloanserae</taxon>
        <taxon>Galliformes</taxon>
        <taxon>Phasianidae</taxon>
        <taxon>Phasianinae</taxon>
        <taxon>Pavo</taxon>
    </lineage>
</organism>
<dbReference type="AlphaFoldDB" id="A0A8C9FS17"/>